<dbReference type="PANTHER" id="PTHR42933:SF3">
    <property type="entry name" value="TYPE I RESTRICTION ENZYME MJAVIII METHYLASE SUBUNIT"/>
    <property type="match status" value="1"/>
</dbReference>
<dbReference type="AlphaFoldDB" id="J9G414"/>
<dbReference type="InterPro" id="IPR022749">
    <property type="entry name" value="D12N6_MeTrfase_N"/>
</dbReference>
<dbReference type="Gene3D" id="1.20.1260.30">
    <property type="match status" value="1"/>
</dbReference>
<keyword evidence="4" id="KW-0949">S-adenosyl-L-methionine</keyword>
<protein>
    <recommendedName>
        <fullName evidence="1">site-specific DNA-methyltransferase (adenine-specific)</fullName>
        <ecNumber evidence="1">2.1.1.72</ecNumber>
    </recommendedName>
</protein>
<gene>
    <name evidence="8" type="ORF">EVA_10321</name>
</gene>
<evidence type="ECO:0000256" key="1">
    <source>
        <dbReference type="ARBA" id="ARBA00011900"/>
    </source>
</evidence>
<dbReference type="InterPro" id="IPR029063">
    <property type="entry name" value="SAM-dependent_MTases_sf"/>
</dbReference>
<name>J9G414_9ZZZZ</name>
<dbReference type="InterPro" id="IPR038333">
    <property type="entry name" value="T1MK-like_N_sf"/>
</dbReference>
<dbReference type="EC" id="2.1.1.72" evidence="1"/>
<organism evidence="8">
    <name type="scientific">gut metagenome</name>
    <dbReference type="NCBI Taxonomy" id="749906"/>
    <lineage>
        <taxon>unclassified sequences</taxon>
        <taxon>metagenomes</taxon>
        <taxon>organismal metagenomes</taxon>
    </lineage>
</organism>
<evidence type="ECO:0000256" key="6">
    <source>
        <dbReference type="ARBA" id="ARBA00047942"/>
    </source>
</evidence>
<evidence type="ECO:0000256" key="4">
    <source>
        <dbReference type="ARBA" id="ARBA00022691"/>
    </source>
</evidence>
<evidence type="ECO:0000313" key="8">
    <source>
        <dbReference type="EMBL" id="EJX01574.1"/>
    </source>
</evidence>
<dbReference type="PANTHER" id="PTHR42933">
    <property type="entry name" value="SLR6095 PROTEIN"/>
    <property type="match status" value="1"/>
</dbReference>
<evidence type="ECO:0000256" key="2">
    <source>
        <dbReference type="ARBA" id="ARBA00022603"/>
    </source>
</evidence>
<evidence type="ECO:0000259" key="7">
    <source>
        <dbReference type="Pfam" id="PF12161"/>
    </source>
</evidence>
<keyword evidence="2" id="KW-0489">Methyltransferase</keyword>
<feature type="domain" description="N6 adenine-specific DNA methyltransferase N-terminal" evidence="7">
    <location>
        <begin position="17"/>
        <end position="145"/>
    </location>
</feature>
<evidence type="ECO:0000256" key="3">
    <source>
        <dbReference type="ARBA" id="ARBA00022679"/>
    </source>
</evidence>
<dbReference type="GO" id="GO:0032259">
    <property type="term" value="P:methylation"/>
    <property type="evidence" value="ECO:0007669"/>
    <property type="project" value="UniProtKB-KW"/>
</dbReference>
<dbReference type="EMBL" id="AMCI01002899">
    <property type="protein sequence ID" value="EJX01574.1"/>
    <property type="molecule type" value="Genomic_DNA"/>
</dbReference>
<dbReference type="Pfam" id="PF12161">
    <property type="entry name" value="HsdM_N"/>
    <property type="match status" value="1"/>
</dbReference>
<comment type="caution">
    <text evidence="8">The sequence shown here is derived from an EMBL/GenBank/DDBJ whole genome shotgun (WGS) entry which is preliminary data.</text>
</comment>
<dbReference type="SUPFAM" id="SSF53335">
    <property type="entry name" value="S-adenosyl-L-methionine-dependent methyltransferases"/>
    <property type="match status" value="1"/>
</dbReference>
<proteinExistence type="predicted"/>
<reference evidence="8" key="1">
    <citation type="journal article" date="2012" name="PLoS ONE">
        <title>Gene sets for utilization of primary and secondary nutrition supplies in the distal gut of endangered iberian lynx.</title>
        <authorList>
            <person name="Alcaide M."/>
            <person name="Messina E."/>
            <person name="Richter M."/>
            <person name="Bargiela R."/>
            <person name="Peplies J."/>
            <person name="Huws S.A."/>
            <person name="Newbold C.J."/>
            <person name="Golyshin P.N."/>
            <person name="Simon M.A."/>
            <person name="Lopez G."/>
            <person name="Yakimov M.M."/>
            <person name="Ferrer M."/>
        </authorList>
    </citation>
    <scope>NUCLEOTIDE SEQUENCE</scope>
</reference>
<sequence>MAKKTIKKELTGAQDLYNFLFEACNIIRGPVSQDNFKDYITPLLYYKRISDVYDEETQEALKDSGGDEEYASLPEQHRFVIPDGCHWQDVRERSENLGAAIVGAMRQIEIANPDTLYGVLSMFSAQKWTNKAVLNDGKIRDLIEHLSKRKIGQ</sequence>
<keyword evidence="5" id="KW-0680">Restriction system</keyword>
<dbReference type="GO" id="GO:0009007">
    <property type="term" value="F:site-specific DNA-methyltransferase (adenine-specific) activity"/>
    <property type="evidence" value="ECO:0007669"/>
    <property type="project" value="UniProtKB-EC"/>
</dbReference>
<comment type="catalytic activity">
    <reaction evidence="6">
        <text>a 2'-deoxyadenosine in DNA + S-adenosyl-L-methionine = an N(6)-methyl-2'-deoxyadenosine in DNA + S-adenosyl-L-homocysteine + H(+)</text>
        <dbReference type="Rhea" id="RHEA:15197"/>
        <dbReference type="Rhea" id="RHEA-COMP:12418"/>
        <dbReference type="Rhea" id="RHEA-COMP:12419"/>
        <dbReference type="ChEBI" id="CHEBI:15378"/>
        <dbReference type="ChEBI" id="CHEBI:57856"/>
        <dbReference type="ChEBI" id="CHEBI:59789"/>
        <dbReference type="ChEBI" id="CHEBI:90615"/>
        <dbReference type="ChEBI" id="CHEBI:90616"/>
        <dbReference type="EC" id="2.1.1.72"/>
    </reaction>
</comment>
<keyword evidence="3" id="KW-0808">Transferase</keyword>
<evidence type="ECO:0000256" key="5">
    <source>
        <dbReference type="ARBA" id="ARBA00022747"/>
    </source>
</evidence>
<accession>J9G414</accession>
<dbReference type="GO" id="GO:0009307">
    <property type="term" value="P:DNA restriction-modification system"/>
    <property type="evidence" value="ECO:0007669"/>
    <property type="project" value="UniProtKB-KW"/>
</dbReference>
<dbReference type="InterPro" id="IPR051537">
    <property type="entry name" value="DNA_Adenine_Mtase"/>
</dbReference>